<dbReference type="PANTHER" id="PTHR33332">
    <property type="entry name" value="REVERSE TRANSCRIPTASE DOMAIN-CONTAINING PROTEIN"/>
    <property type="match status" value="1"/>
</dbReference>
<evidence type="ECO:0008006" key="3">
    <source>
        <dbReference type="Google" id="ProtNLM"/>
    </source>
</evidence>
<comment type="caution">
    <text evidence="1">The sequence shown here is derived from an EMBL/GenBank/DDBJ whole genome shotgun (WGS) entry which is preliminary data.</text>
</comment>
<name>A0ABQ9CLB0_9PASS</name>
<sequence length="247" mass="28022">MEQITLSSILWRVQDNHKRIRPSQQEFRKGRSCLTNLISSYDKVTGLADKGKAVDVFYVDFSQAIDTVFHSIPLEKMAAPGLKSDLVKGIKYGFSKSSDNTHLAESVDLLEGRRALQRVLDNVDQWAKANEAGKLPSGKEAGVTGQQQLNMSQQWAQVTKTANGILACDRNSVASRTRAVIFSLYSVLMRLHLKCRVQFWATHYKKDTEVLKHVQGRARELVKGLEHKTYKKKLRELGVFSLEKKRF</sequence>
<accession>A0ABQ9CLB0</accession>
<gene>
    <name evidence="1" type="ORF">WISP_143849</name>
</gene>
<protein>
    <recommendedName>
        <fullName evidence="3">Rna-directed dna polymerase from mobile element jockey-like</fullName>
    </recommendedName>
</protein>
<dbReference type="Proteomes" id="UP001145742">
    <property type="component" value="Unassembled WGS sequence"/>
</dbReference>
<evidence type="ECO:0000313" key="1">
    <source>
        <dbReference type="EMBL" id="KAJ7404720.1"/>
    </source>
</evidence>
<dbReference type="EMBL" id="WHWB01034754">
    <property type="protein sequence ID" value="KAJ7404720.1"/>
    <property type="molecule type" value="Genomic_DNA"/>
</dbReference>
<organism evidence="1 2">
    <name type="scientific">Willisornis vidua</name>
    <name type="common">Xingu scale-backed antbird</name>
    <dbReference type="NCBI Taxonomy" id="1566151"/>
    <lineage>
        <taxon>Eukaryota</taxon>
        <taxon>Metazoa</taxon>
        <taxon>Chordata</taxon>
        <taxon>Craniata</taxon>
        <taxon>Vertebrata</taxon>
        <taxon>Euteleostomi</taxon>
        <taxon>Archelosauria</taxon>
        <taxon>Archosauria</taxon>
        <taxon>Dinosauria</taxon>
        <taxon>Saurischia</taxon>
        <taxon>Theropoda</taxon>
        <taxon>Coelurosauria</taxon>
        <taxon>Aves</taxon>
        <taxon>Neognathae</taxon>
        <taxon>Neoaves</taxon>
        <taxon>Telluraves</taxon>
        <taxon>Australaves</taxon>
        <taxon>Passeriformes</taxon>
        <taxon>Thamnophilidae</taxon>
        <taxon>Willisornis</taxon>
    </lineage>
</organism>
<evidence type="ECO:0000313" key="2">
    <source>
        <dbReference type="Proteomes" id="UP001145742"/>
    </source>
</evidence>
<keyword evidence="2" id="KW-1185">Reference proteome</keyword>
<proteinExistence type="predicted"/>
<reference evidence="1" key="1">
    <citation type="submission" date="2019-10" db="EMBL/GenBank/DDBJ databases">
        <authorList>
            <person name="Soares A.E.R."/>
            <person name="Aleixo A."/>
            <person name="Schneider P."/>
            <person name="Miyaki C.Y."/>
            <person name="Schneider M.P."/>
            <person name="Mello C."/>
            <person name="Vasconcelos A.T.R."/>
        </authorList>
    </citation>
    <scope>NUCLEOTIDE SEQUENCE</scope>
    <source>
        <tissue evidence="1">Muscle</tissue>
    </source>
</reference>